<organism evidence="1 2">
    <name type="scientific">Penicillium malachiteum</name>
    <dbReference type="NCBI Taxonomy" id="1324776"/>
    <lineage>
        <taxon>Eukaryota</taxon>
        <taxon>Fungi</taxon>
        <taxon>Dikarya</taxon>
        <taxon>Ascomycota</taxon>
        <taxon>Pezizomycotina</taxon>
        <taxon>Eurotiomycetes</taxon>
        <taxon>Eurotiomycetidae</taxon>
        <taxon>Eurotiales</taxon>
        <taxon>Aspergillaceae</taxon>
        <taxon>Penicillium</taxon>
    </lineage>
</organism>
<dbReference type="AlphaFoldDB" id="A0AAD6HX05"/>
<proteinExistence type="predicted"/>
<keyword evidence="2" id="KW-1185">Reference proteome</keyword>
<protein>
    <recommendedName>
        <fullName evidence="3">Reverse transcriptase domain-containing protein</fullName>
    </recommendedName>
</protein>
<dbReference type="PANTHER" id="PTHR33481">
    <property type="entry name" value="REVERSE TRANSCRIPTASE"/>
    <property type="match status" value="1"/>
</dbReference>
<sequence>MSLSYTRLLHNMQRLGLSQLVPWTSSFLSDRCTRIKLPGYISDTFQHQLGSPISPILFLLFNTPLVQGCSLHGVDGARTSGFGWVNDIAITAMSDTYRRNVEMLQAALGHAAKFTPDKFELIHFTNLSTIDPPSDPQNHSQTTAVVVTPKVKHSRVWTIQIEGSDVYDVPTEPPPGTDRLPVHTASGLVIKPATSAKHLGIWLDKQLNFDTHRTELVGKATGSLEALRGISGSTWGASLTAMRMVY</sequence>
<dbReference type="Proteomes" id="UP001215712">
    <property type="component" value="Unassembled WGS sequence"/>
</dbReference>
<gene>
    <name evidence="1" type="ORF">N7493_000786</name>
</gene>
<reference evidence="1" key="2">
    <citation type="submission" date="2023-01" db="EMBL/GenBank/DDBJ databases">
        <authorList>
            <person name="Petersen C."/>
        </authorList>
    </citation>
    <scope>NUCLEOTIDE SEQUENCE</scope>
    <source>
        <strain evidence="1">IBT 17514</strain>
    </source>
</reference>
<evidence type="ECO:0000313" key="2">
    <source>
        <dbReference type="Proteomes" id="UP001215712"/>
    </source>
</evidence>
<dbReference type="PANTHER" id="PTHR33481:SF1">
    <property type="entry name" value="ENDONUCLEASE_EXONUCLEASE_PHOSPHATASE DOMAIN-CONTAINING PROTEIN-RELATED"/>
    <property type="match status" value="1"/>
</dbReference>
<dbReference type="EMBL" id="JAQJAN010000001">
    <property type="protein sequence ID" value="KAJ5740914.1"/>
    <property type="molecule type" value="Genomic_DNA"/>
</dbReference>
<evidence type="ECO:0000313" key="1">
    <source>
        <dbReference type="EMBL" id="KAJ5740914.1"/>
    </source>
</evidence>
<accession>A0AAD6HX05</accession>
<reference evidence="1" key="1">
    <citation type="journal article" date="2023" name="IMA Fungus">
        <title>Comparative genomic study of the Penicillium genus elucidates a diverse pangenome and 15 lateral gene transfer events.</title>
        <authorList>
            <person name="Petersen C."/>
            <person name="Sorensen T."/>
            <person name="Nielsen M.R."/>
            <person name="Sondergaard T.E."/>
            <person name="Sorensen J.L."/>
            <person name="Fitzpatrick D.A."/>
            <person name="Frisvad J.C."/>
            <person name="Nielsen K.L."/>
        </authorList>
    </citation>
    <scope>NUCLEOTIDE SEQUENCE</scope>
    <source>
        <strain evidence="1">IBT 17514</strain>
    </source>
</reference>
<comment type="caution">
    <text evidence="1">The sequence shown here is derived from an EMBL/GenBank/DDBJ whole genome shotgun (WGS) entry which is preliminary data.</text>
</comment>
<name>A0AAD6HX05_9EURO</name>
<evidence type="ECO:0008006" key="3">
    <source>
        <dbReference type="Google" id="ProtNLM"/>
    </source>
</evidence>